<dbReference type="Pfam" id="PF00856">
    <property type="entry name" value="SET"/>
    <property type="match status" value="1"/>
</dbReference>
<accession>A0A9N8DD58</accession>
<dbReference type="AlphaFoldDB" id="A0A9N8DD58"/>
<keyword evidence="3" id="KW-1185">Reference proteome</keyword>
<dbReference type="Proteomes" id="UP001153069">
    <property type="component" value="Unassembled WGS sequence"/>
</dbReference>
<gene>
    <name evidence="2" type="ORF">SEMRO_41_G025130.1</name>
</gene>
<dbReference type="Gene3D" id="2.170.270.10">
    <property type="entry name" value="SET domain"/>
    <property type="match status" value="1"/>
</dbReference>
<feature type="domain" description="SET" evidence="1">
    <location>
        <begin position="158"/>
        <end position="280"/>
    </location>
</feature>
<dbReference type="OrthoDB" id="5560686at2759"/>
<evidence type="ECO:0000313" key="3">
    <source>
        <dbReference type="Proteomes" id="UP001153069"/>
    </source>
</evidence>
<dbReference type="InterPro" id="IPR001214">
    <property type="entry name" value="SET_dom"/>
</dbReference>
<dbReference type="InterPro" id="IPR046341">
    <property type="entry name" value="SET_dom_sf"/>
</dbReference>
<organism evidence="2 3">
    <name type="scientific">Seminavis robusta</name>
    <dbReference type="NCBI Taxonomy" id="568900"/>
    <lineage>
        <taxon>Eukaryota</taxon>
        <taxon>Sar</taxon>
        <taxon>Stramenopiles</taxon>
        <taxon>Ochrophyta</taxon>
        <taxon>Bacillariophyta</taxon>
        <taxon>Bacillariophyceae</taxon>
        <taxon>Bacillariophycidae</taxon>
        <taxon>Naviculales</taxon>
        <taxon>Naviculaceae</taxon>
        <taxon>Seminavis</taxon>
    </lineage>
</organism>
<evidence type="ECO:0000259" key="1">
    <source>
        <dbReference type="PROSITE" id="PS50280"/>
    </source>
</evidence>
<dbReference type="PROSITE" id="PS50280">
    <property type="entry name" value="SET"/>
    <property type="match status" value="1"/>
</dbReference>
<sequence>MTASNGSQGQKEVVFLQPKEGLIRFDSIRLATLSKRHQLVLAVGTDGVSEVGLVRYVLDHNTATFVSCCTQEQTMDPPANDHTSSDNNVLFQSLQKRLNQLEIWREIAVRPTQEECHQQDWDLWESPTDDLVKLSMRCISVRAEMNANLPVLVDPQDDNLCSAPSTIPGDSGLGLFLKPLDGKPLRQGDRLCYYYGHIHNFQSAKLLEDRSYLLGLHGDLMVDAGPACLRHIHARFINDPLNEAYVNCQFIPDKEDMLARAAVVSTREIQPEEELFVAYGDAYWSQQTSAGTVMPTVVPPSINQG</sequence>
<dbReference type="SUPFAM" id="SSF82199">
    <property type="entry name" value="SET domain"/>
    <property type="match status" value="1"/>
</dbReference>
<dbReference type="EMBL" id="CAICTM010000041">
    <property type="protein sequence ID" value="CAB9498584.1"/>
    <property type="molecule type" value="Genomic_DNA"/>
</dbReference>
<reference evidence="2" key="1">
    <citation type="submission" date="2020-06" db="EMBL/GenBank/DDBJ databases">
        <authorList>
            <consortium name="Plant Systems Biology data submission"/>
        </authorList>
    </citation>
    <scope>NUCLEOTIDE SEQUENCE</scope>
    <source>
        <strain evidence="2">D6</strain>
    </source>
</reference>
<comment type="caution">
    <text evidence="2">The sequence shown here is derived from an EMBL/GenBank/DDBJ whole genome shotgun (WGS) entry which is preliminary data.</text>
</comment>
<evidence type="ECO:0000313" key="2">
    <source>
        <dbReference type="EMBL" id="CAB9498584.1"/>
    </source>
</evidence>
<proteinExistence type="predicted"/>
<protein>
    <submittedName>
        <fullName evidence="2">SET domain</fullName>
    </submittedName>
</protein>
<name>A0A9N8DD58_9STRA</name>